<keyword evidence="2" id="KW-1185">Reference proteome</keyword>
<sequence>MRRDGGTAGGWDYFTAPAARSVRQCGWSSRDATAGDRISFVFTGTTVTFRAVTDADEGIASVSLDSGPATPVDLYSATRTGDVAVWSSAALSPRTHTLTITVTDTKDAASSGTAVALDRFIYAPSR</sequence>
<reference evidence="1" key="1">
    <citation type="submission" date="2020-11" db="EMBL/GenBank/DDBJ databases">
        <title>Isolation and identification of active actinomycetes.</title>
        <authorList>
            <person name="Yu B."/>
        </authorList>
    </citation>
    <scope>NUCLEOTIDE SEQUENCE</scope>
    <source>
        <strain evidence="1">NEAU-YB345</strain>
    </source>
</reference>
<evidence type="ECO:0000313" key="2">
    <source>
        <dbReference type="Proteomes" id="UP000657385"/>
    </source>
</evidence>
<accession>A0A931B697</accession>
<comment type="caution">
    <text evidence="1">The sequence shown here is derived from an EMBL/GenBank/DDBJ whole genome shotgun (WGS) entry which is preliminary data.</text>
</comment>
<protein>
    <submittedName>
        <fullName evidence="1">Uncharacterized protein</fullName>
    </submittedName>
</protein>
<name>A0A931B697_9ACTN</name>
<dbReference type="AlphaFoldDB" id="A0A931B697"/>
<dbReference type="Proteomes" id="UP000657385">
    <property type="component" value="Unassembled WGS sequence"/>
</dbReference>
<dbReference type="EMBL" id="JADPRT010000014">
    <property type="protein sequence ID" value="MBF9071995.1"/>
    <property type="molecule type" value="Genomic_DNA"/>
</dbReference>
<organism evidence="1 2">
    <name type="scientific">Streptacidiphilus fuscans</name>
    <dbReference type="NCBI Taxonomy" id="2789292"/>
    <lineage>
        <taxon>Bacteria</taxon>
        <taxon>Bacillati</taxon>
        <taxon>Actinomycetota</taxon>
        <taxon>Actinomycetes</taxon>
        <taxon>Kitasatosporales</taxon>
        <taxon>Streptomycetaceae</taxon>
        <taxon>Streptacidiphilus</taxon>
    </lineage>
</organism>
<evidence type="ECO:0000313" key="1">
    <source>
        <dbReference type="EMBL" id="MBF9071995.1"/>
    </source>
</evidence>
<gene>
    <name evidence="1" type="ORF">I2501_28620</name>
</gene>
<dbReference type="RefSeq" id="WP_196197167.1">
    <property type="nucleotide sequence ID" value="NZ_JADPRT010000014.1"/>
</dbReference>
<proteinExistence type="predicted"/>
<dbReference type="Gene3D" id="2.60.120.260">
    <property type="entry name" value="Galactose-binding domain-like"/>
    <property type="match status" value="1"/>
</dbReference>